<organism evidence="5 6">
    <name type="scientific">Acuticoccus sediminis</name>
    <dbReference type="NCBI Taxonomy" id="2184697"/>
    <lineage>
        <taxon>Bacteria</taxon>
        <taxon>Pseudomonadati</taxon>
        <taxon>Pseudomonadota</taxon>
        <taxon>Alphaproteobacteria</taxon>
        <taxon>Hyphomicrobiales</taxon>
        <taxon>Amorphaceae</taxon>
        <taxon>Acuticoccus</taxon>
    </lineage>
</organism>
<keyword evidence="1" id="KW-0328">Glycosyltransferase</keyword>
<evidence type="ECO:0000259" key="4">
    <source>
        <dbReference type="Pfam" id="PF13439"/>
    </source>
</evidence>
<dbReference type="Gene3D" id="3.40.50.2000">
    <property type="entry name" value="Glycogen Phosphorylase B"/>
    <property type="match status" value="2"/>
</dbReference>
<dbReference type="SUPFAM" id="SSF53756">
    <property type="entry name" value="UDP-Glycosyltransferase/glycogen phosphorylase"/>
    <property type="match status" value="1"/>
</dbReference>
<evidence type="ECO:0000259" key="3">
    <source>
        <dbReference type="Pfam" id="PF00534"/>
    </source>
</evidence>
<dbReference type="GO" id="GO:0016757">
    <property type="term" value="F:glycosyltransferase activity"/>
    <property type="evidence" value="ECO:0007669"/>
    <property type="project" value="UniProtKB-KW"/>
</dbReference>
<evidence type="ECO:0000313" key="6">
    <source>
        <dbReference type="Proteomes" id="UP000249590"/>
    </source>
</evidence>
<accession>A0A8B2NUH1</accession>
<gene>
    <name evidence="5" type="ORF">DLJ53_05040</name>
</gene>
<reference evidence="5 6" key="1">
    <citation type="submission" date="2018-05" db="EMBL/GenBank/DDBJ databases">
        <title>Acuticoccus sediminis sp. nov., isolated from deep-sea sediment of Indian Ocean.</title>
        <authorList>
            <person name="Liu X."/>
            <person name="Lai Q."/>
            <person name="Du Y."/>
            <person name="Sun F."/>
            <person name="Zhang X."/>
            <person name="Wang S."/>
            <person name="Shao Z."/>
        </authorList>
    </citation>
    <scope>NUCLEOTIDE SEQUENCE [LARGE SCALE GENOMIC DNA]</scope>
    <source>
        <strain evidence="5 6">PTG4-2</strain>
    </source>
</reference>
<dbReference type="Pfam" id="PF13439">
    <property type="entry name" value="Glyco_transf_4"/>
    <property type="match status" value="1"/>
</dbReference>
<dbReference type="RefSeq" id="WP_111342862.1">
    <property type="nucleotide sequence ID" value="NZ_JAIWKD010000001.1"/>
</dbReference>
<dbReference type="PANTHER" id="PTHR12526:SF510">
    <property type="entry name" value="D-INOSITOL 3-PHOSPHATE GLYCOSYLTRANSFERASE"/>
    <property type="match status" value="1"/>
</dbReference>
<comment type="caution">
    <text evidence="5">The sequence shown here is derived from an EMBL/GenBank/DDBJ whole genome shotgun (WGS) entry which is preliminary data.</text>
</comment>
<evidence type="ECO:0000313" key="5">
    <source>
        <dbReference type="EMBL" id="RAI03838.1"/>
    </source>
</evidence>
<dbReference type="Proteomes" id="UP000249590">
    <property type="component" value="Unassembled WGS sequence"/>
</dbReference>
<dbReference type="Pfam" id="PF00534">
    <property type="entry name" value="Glycos_transf_1"/>
    <property type="match status" value="1"/>
</dbReference>
<dbReference type="PANTHER" id="PTHR12526">
    <property type="entry name" value="GLYCOSYLTRANSFERASE"/>
    <property type="match status" value="1"/>
</dbReference>
<dbReference type="InterPro" id="IPR001296">
    <property type="entry name" value="Glyco_trans_1"/>
</dbReference>
<dbReference type="InterPro" id="IPR028098">
    <property type="entry name" value="Glyco_trans_4-like_N"/>
</dbReference>
<feature type="domain" description="Glycosyltransferase subfamily 4-like N-terminal" evidence="4">
    <location>
        <begin position="17"/>
        <end position="171"/>
    </location>
</feature>
<proteinExistence type="predicted"/>
<keyword evidence="6" id="KW-1185">Reference proteome</keyword>
<sequence length="361" mass="39596">MNILFAGGNGYLPEMSGGVQSSTDHLVRQCAAAGHDVSVLAALFGQSTFGFMQRLKLKLSPLPIVTDRTLGYPVMRAWFPWQEAAGAAVRQVRPDVAVVQCHKAALVGEALQRLGIPLVVYLRNVEYHELGGDLRTLTDAHYIANSEFTARAYKAEFGIDSTVIPPTIDPSKYTTETTREVVTFINVYPEKGFEKAVEIARACPDIPFQFCESWRLDDDHLAKVRATLDPLPNVTFRRRTDDMKSVYGRTAILLAPSRWEEAWGRVASEAQCSGIPVLGSTRGGLPEAIGDGGVTLDYDAPLDAWVGTLKRLWADRTAASALSEAARRHAARPAMDPAHQFATFLSVLEDARRPTLDRQAA</sequence>
<protein>
    <submittedName>
        <fullName evidence="5">Glycosyl transferase family 1</fullName>
    </submittedName>
</protein>
<dbReference type="OrthoDB" id="9790710at2"/>
<dbReference type="AlphaFoldDB" id="A0A8B2NUH1"/>
<keyword evidence="2 5" id="KW-0808">Transferase</keyword>
<dbReference type="EMBL" id="QHHQ01000001">
    <property type="protein sequence ID" value="RAI03838.1"/>
    <property type="molecule type" value="Genomic_DNA"/>
</dbReference>
<evidence type="ECO:0000256" key="1">
    <source>
        <dbReference type="ARBA" id="ARBA00022676"/>
    </source>
</evidence>
<evidence type="ECO:0000256" key="2">
    <source>
        <dbReference type="ARBA" id="ARBA00022679"/>
    </source>
</evidence>
<feature type="domain" description="Glycosyl transferase family 1" evidence="3">
    <location>
        <begin position="189"/>
        <end position="328"/>
    </location>
</feature>
<name>A0A8B2NUH1_9HYPH</name>